<dbReference type="GeneID" id="39872963"/>
<dbReference type="EMBL" id="BDSA01000001">
    <property type="protein sequence ID" value="GBE59193.1"/>
    <property type="molecule type" value="Genomic_DNA"/>
</dbReference>
<name>A0A2H6K868_9APIC</name>
<dbReference type="Proteomes" id="UP000236319">
    <property type="component" value="Unassembled WGS sequence"/>
</dbReference>
<feature type="region of interest" description="Disordered" evidence="1">
    <location>
        <begin position="270"/>
        <end position="363"/>
    </location>
</feature>
<gene>
    <name evidence="2" type="ORF">BOVATA_006860</name>
</gene>
<dbReference type="OrthoDB" id="10417175at2759"/>
<keyword evidence="3" id="KW-1185">Reference proteome</keyword>
<feature type="compositionally biased region" description="Basic and acidic residues" evidence="1">
    <location>
        <begin position="270"/>
        <end position="281"/>
    </location>
</feature>
<protein>
    <submittedName>
        <fullName evidence="2">Uncharacterized protein</fullName>
    </submittedName>
</protein>
<dbReference type="VEuPathDB" id="PiroplasmaDB:BOVATA_006860"/>
<evidence type="ECO:0000313" key="3">
    <source>
        <dbReference type="Proteomes" id="UP000236319"/>
    </source>
</evidence>
<dbReference type="AlphaFoldDB" id="A0A2H6K868"/>
<feature type="compositionally biased region" description="Basic and acidic residues" evidence="1">
    <location>
        <begin position="292"/>
        <end position="306"/>
    </location>
</feature>
<accession>A0A2H6K868</accession>
<proteinExistence type="predicted"/>
<comment type="caution">
    <text evidence="2">The sequence shown here is derived from an EMBL/GenBank/DDBJ whole genome shotgun (WGS) entry which is preliminary data.</text>
</comment>
<organism evidence="2 3">
    <name type="scientific">Babesia ovata</name>
    <dbReference type="NCBI Taxonomy" id="189622"/>
    <lineage>
        <taxon>Eukaryota</taxon>
        <taxon>Sar</taxon>
        <taxon>Alveolata</taxon>
        <taxon>Apicomplexa</taxon>
        <taxon>Aconoidasida</taxon>
        <taxon>Piroplasmida</taxon>
        <taxon>Babesiidae</taxon>
        <taxon>Babesia</taxon>
    </lineage>
</organism>
<reference evidence="2 3" key="1">
    <citation type="journal article" date="2017" name="BMC Genomics">
        <title>Whole-genome assembly of Babesia ovata and comparative genomics between closely related pathogens.</title>
        <authorList>
            <person name="Yamagishi J."/>
            <person name="Asada M."/>
            <person name="Hakimi H."/>
            <person name="Tanaka T.Q."/>
            <person name="Sugimoto C."/>
            <person name="Kawazu S."/>
        </authorList>
    </citation>
    <scope>NUCLEOTIDE SEQUENCE [LARGE SCALE GENOMIC DNA]</scope>
    <source>
        <strain evidence="2 3">Miyake</strain>
    </source>
</reference>
<feature type="compositionally biased region" description="Acidic residues" evidence="1">
    <location>
        <begin position="307"/>
        <end position="319"/>
    </location>
</feature>
<evidence type="ECO:0000313" key="2">
    <source>
        <dbReference type="EMBL" id="GBE59193.1"/>
    </source>
</evidence>
<dbReference type="RefSeq" id="XP_028865436.1">
    <property type="nucleotide sequence ID" value="XM_029009603.1"/>
</dbReference>
<evidence type="ECO:0000256" key="1">
    <source>
        <dbReference type="SAM" id="MobiDB-lite"/>
    </source>
</evidence>
<sequence length="363" mass="40110">MVYNSLTEAPHNLKEAIDWLMALRGTDAEKSLAAMGDALYKFLADKPVGKMKVSALENVKKISKKFMGQKALKDQPFVKTLLGRFKRNTSKTVSLFHRWFETMAQSDCENVMEVRGVKPEDITVNLAKAVDGCEKFLDDIKIPNQYKSAYSSGATWSSSCARNPEACAVVLVGIAPMLYAGLRSLKETSAEAANRNWLASYAELKLGKVLTAVGYKEPQCRAKMSGSDVFKALQSVSFEMLNTIYDLAGFWAFYGFDKVGDLKIKQSVEPERPAEPVRPADPEGPVEPVGPGKRERPEKRGKGFEDERFEGEEPEDSVEPVEPVQSAEGEEAEQSVEPVEPVQSAEGEEAEQSVEPVEPVKEE</sequence>